<dbReference type="AlphaFoldDB" id="A0A8J2MGL8"/>
<dbReference type="EMBL" id="CAKAEH010001969">
    <property type="protein sequence ID" value="CAG9540500.1"/>
    <property type="molecule type" value="Genomic_DNA"/>
</dbReference>
<comment type="caution">
    <text evidence="2">The sequence shown here is derived from an EMBL/GenBank/DDBJ whole genome shotgun (WGS) entry which is preliminary data.</text>
</comment>
<organism evidence="2 3">
    <name type="scientific">Cercopithifilaria johnstoni</name>
    <dbReference type="NCBI Taxonomy" id="2874296"/>
    <lineage>
        <taxon>Eukaryota</taxon>
        <taxon>Metazoa</taxon>
        <taxon>Ecdysozoa</taxon>
        <taxon>Nematoda</taxon>
        <taxon>Chromadorea</taxon>
        <taxon>Rhabditida</taxon>
        <taxon>Spirurina</taxon>
        <taxon>Spiruromorpha</taxon>
        <taxon>Filarioidea</taxon>
        <taxon>Onchocercidae</taxon>
        <taxon>Cercopithifilaria</taxon>
    </lineage>
</organism>
<dbReference type="Proteomes" id="UP000746747">
    <property type="component" value="Unassembled WGS sequence"/>
</dbReference>
<reference evidence="2" key="1">
    <citation type="submission" date="2021-09" db="EMBL/GenBank/DDBJ databases">
        <authorList>
            <consortium name="Pathogen Informatics"/>
        </authorList>
    </citation>
    <scope>NUCLEOTIDE SEQUENCE</scope>
</reference>
<dbReference type="OrthoDB" id="5809669at2759"/>
<evidence type="ECO:0000313" key="2">
    <source>
        <dbReference type="EMBL" id="CAG9540500.1"/>
    </source>
</evidence>
<evidence type="ECO:0000313" key="3">
    <source>
        <dbReference type="Proteomes" id="UP000746747"/>
    </source>
</evidence>
<evidence type="ECO:0000256" key="1">
    <source>
        <dbReference type="SAM" id="MobiDB-lite"/>
    </source>
</evidence>
<dbReference type="PANTHER" id="PTHR31128">
    <property type="entry name" value="PROTEIN CBR-CLEC-135-RELATED"/>
    <property type="match status" value="1"/>
</dbReference>
<evidence type="ECO:0008006" key="4">
    <source>
        <dbReference type="Google" id="ProtNLM"/>
    </source>
</evidence>
<gene>
    <name evidence="2" type="ORF">CJOHNSTONI_LOCUS10006</name>
</gene>
<keyword evidence="3" id="KW-1185">Reference proteome</keyword>
<proteinExistence type="predicted"/>
<accession>A0A8J2MGL8</accession>
<feature type="region of interest" description="Disordered" evidence="1">
    <location>
        <begin position="84"/>
        <end position="117"/>
    </location>
</feature>
<protein>
    <recommendedName>
        <fullName evidence="4">SH2 domain-containing protein</fullName>
    </recommendedName>
</protein>
<name>A0A8J2MGL8_9BILA</name>
<sequence length="236" mass="27373">MLSSASSAFNKLDADNNYMELYLNNSKRLMGSKESNSSASPPSYAVFEDEHGNLVNRVHNVIWPARPHRGRYSLKEYNEQKQRLRKHVEQRQLNKKCKKRAKQSERQPDVSYAHASEQTNDSNNIYIGVQSATSLRSILQPTEFRLFYIRPESMNTFDQMPVKMPLMLAYMSSSGKMYHFSFKRHEYTSGIFWQLDLSGIQGPKQPMFRSISALIQHYKSFIIDRGDGKSEIFPVD</sequence>